<dbReference type="Proteomes" id="UP000076577">
    <property type="component" value="Unassembled WGS sequence"/>
</dbReference>
<keyword evidence="1" id="KW-0812">Transmembrane</keyword>
<organism evidence="2 3">
    <name type="scientific">Pseudovibrio axinellae</name>
    <dbReference type="NCBI Taxonomy" id="989403"/>
    <lineage>
        <taxon>Bacteria</taxon>
        <taxon>Pseudomonadati</taxon>
        <taxon>Pseudomonadota</taxon>
        <taxon>Alphaproteobacteria</taxon>
        <taxon>Hyphomicrobiales</taxon>
        <taxon>Stappiaceae</taxon>
        <taxon>Pseudovibrio</taxon>
    </lineage>
</organism>
<dbReference type="AlphaFoldDB" id="A0A165T074"/>
<dbReference type="RefSeq" id="WP_068010825.1">
    <property type="nucleotide sequence ID" value="NZ_FOFM01000011.1"/>
</dbReference>
<feature type="transmembrane region" description="Helical" evidence="1">
    <location>
        <begin position="6"/>
        <end position="25"/>
    </location>
</feature>
<accession>A0A165T074</accession>
<reference evidence="2 3" key="1">
    <citation type="journal article" date="2016" name="Front. Microbiol.">
        <title>Comparative Genomic Analysis Reveals a Diverse Repertoire of Genes Involved in Prokaryote-Eukaryote Interactions within the Pseudovibrio Genus.</title>
        <authorList>
            <person name="Romano S."/>
            <person name="Fernandez-Guerra A."/>
            <person name="Reen F.J."/>
            <person name="Glockner F.O."/>
            <person name="Crowley S.P."/>
            <person name="O'Sullivan O."/>
            <person name="Cotter P.D."/>
            <person name="Adams C."/>
            <person name="Dobson A.D."/>
            <person name="O'Gara F."/>
        </authorList>
    </citation>
    <scope>NUCLEOTIDE SEQUENCE [LARGE SCALE GENOMIC DNA]</scope>
    <source>
        <strain evidence="2 3">Ad2</strain>
    </source>
</reference>
<protein>
    <submittedName>
        <fullName evidence="2">Uncharacterized protein</fullName>
    </submittedName>
</protein>
<evidence type="ECO:0000256" key="1">
    <source>
        <dbReference type="SAM" id="Phobius"/>
    </source>
</evidence>
<keyword evidence="3" id="KW-1185">Reference proteome</keyword>
<name>A0A165T074_9HYPH</name>
<evidence type="ECO:0000313" key="2">
    <source>
        <dbReference type="EMBL" id="KZL05115.1"/>
    </source>
</evidence>
<comment type="caution">
    <text evidence="2">The sequence shown here is derived from an EMBL/GenBank/DDBJ whole genome shotgun (WGS) entry which is preliminary data.</text>
</comment>
<dbReference type="EMBL" id="LMCB01000159">
    <property type="protein sequence ID" value="KZL05115.1"/>
    <property type="molecule type" value="Genomic_DNA"/>
</dbReference>
<proteinExistence type="predicted"/>
<sequence>MNQFANSFAAIPSWVGVILLILFVVSGRLFKDAWKGQGAMWKLRCWVFGLIAFASFAMMVFGVFDFSWASR</sequence>
<keyword evidence="1" id="KW-1133">Transmembrane helix</keyword>
<feature type="transmembrane region" description="Helical" evidence="1">
    <location>
        <begin position="45"/>
        <end position="64"/>
    </location>
</feature>
<dbReference type="OrthoDB" id="7872565at2"/>
<dbReference type="PATRIC" id="fig|989403.3.peg.4899"/>
<gene>
    <name evidence="2" type="ORF">PsAD2_04470</name>
</gene>
<keyword evidence="1" id="KW-0472">Membrane</keyword>
<evidence type="ECO:0000313" key="3">
    <source>
        <dbReference type="Proteomes" id="UP000076577"/>
    </source>
</evidence>